<evidence type="ECO:0000313" key="3">
    <source>
        <dbReference type="Proteomes" id="UP000800200"/>
    </source>
</evidence>
<feature type="compositionally biased region" description="Polar residues" evidence="1">
    <location>
        <begin position="90"/>
        <end position="100"/>
    </location>
</feature>
<dbReference type="AlphaFoldDB" id="A0A6A6ENM6"/>
<dbReference type="EMBL" id="ML994615">
    <property type="protein sequence ID" value="KAF2192572.1"/>
    <property type="molecule type" value="Genomic_DNA"/>
</dbReference>
<dbReference type="Proteomes" id="UP000800200">
    <property type="component" value="Unassembled WGS sequence"/>
</dbReference>
<feature type="compositionally biased region" description="Basic and acidic residues" evidence="1">
    <location>
        <begin position="77"/>
        <end position="89"/>
    </location>
</feature>
<proteinExistence type="predicted"/>
<keyword evidence="3" id="KW-1185">Reference proteome</keyword>
<sequence>MRGNEGDFFADLTTAPIFEDVVYESEALGLPETQNEDQLEEQLAVSARESGIEDPYAYFCTGSQDLSTAISTMTVSSEHRSSMSIHSRETQSTGFTSHPSRTSKDTPYFDQLPSFRATPPLARPSLSLDYCDAVLDRFRPGVRHRHSSSAASGANSVFSTSSSLSKPATRKQKRASGLFSMFRRDVSACSSRSHQSHHVKPLSPKLDCGHSLSKYAIRVHIQDALESGENLPPSCCGKPLPRSVLETVLTKQETDIVMNDSLQLQAYSPLQDSGYSEDGVTDIDLSGSLASPSHPTGSLVAAPDTASRDMAHEDEECLNSVLANEVFKGLRAQQKEQFRRVALFESNQRKALLAYHQWSLKRLALQRDTNKAEKTRQHALELERLDETQILAEHDLRKSQGQETQNAATALKYMEAYCSGSNPVSPETVHTVTEEDRKKLARQHVLQVKLPAKHESAINVLRAKQEKDTKMKLQKQSTDLLQLDAEFEKEKCGEEMLLARQLNRLETTIESRRKRLMNRWELQFDMWRRDWENQHGTTLNRRLPHEEWPKVEEAEEEVDPSSALALYFQMA</sequence>
<organism evidence="2 3">
    <name type="scientific">Zopfia rhizophila CBS 207.26</name>
    <dbReference type="NCBI Taxonomy" id="1314779"/>
    <lineage>
        <taxon>Eukaryota</taxon>
        <taxon>Fungi</taxon>
        <taxon>Dikarya</taxon>
        <taxon>Ascomycota</taxon>
        <taxon>Pezizomycotina</taxon>
        <taxon>Dothideomycetes</taxon>
        <taxon>Dothideomycetes incertae sedis</taxon>
        <taxon>Zopfiaceae</taxon>
        <taxon>Zopfia</taxon>
    </lineage>
</organism>
<protein>
    <submittedName>
        <fullName evidence="2">Uncharacterized protein</fullName>
    </submittedName>
</protein>
<reference evidence="2" key="1">
    <citation type="journal article" date="2020" name="Stud. Mycol.">
        <title>101 Dothideomycetes genomes: a test case for predicting lifestyles and emergence of pathogens.</title>
        <authorList>
            <person name="Haridas S."/>
            <person name="Albert R."/>
            <person name="Binder M."/>
            <person name="Bloem J."/>
            <person name="Labutti K."/>
            <person name="Salamov A."/>
            <person name="Andreopoulos B."/>
            <person name="Baker S."/>
            <person name="Barry K."/>
            <person name="Bills G."/>
            <person name="Bluhm B."/>
            <person name="Cannon C."/>
            <person name="Castanera R."/>
            <person name="Culley D."/>
            <person name="Daum C."/>
            <person name="Ezra D."/>
            <person name="Gonzalez J."/>
            <person name="Henrissat B."/>
            <person name="Kuo A."/>
            <person name="Liang C."/>
            <person name="Lipzen A."/>
            <person name="Lutzoni F."/>
            <person name="Magnuson J."/>
            <person name="Mondo S."/>
            <person name="Nolan M."/>
            <person name="Ohm R."/>
            <person name="Pangilinan J."/>
            <person name="Park H.-J."/>
            <person name="Ramirez L."/>
            <person name="Alfaro M."/>
            <person name="Sun H."/>
            <person name="Tritt A."/>
            <person name="Yoshinaga Y."/>
            <person name="Zwiers L.-H."/>
            <person name="Turgeon B."/>
            <person name="Goodwin S."/>
            <person name="Spatafora J."/>
            <person name="Crous P."/>
            <person name="Grigoriev I."/>
        </authorList>
    </citation>
    <scope>NUCLEOTIDE SEQUENCE</scope>
    <source>
        <strain evidence="2">CBS 207.26</strain>
    </source>
</reference>
<gene>
    <name evidence="2" type="ORF">K469DRAFT_717123</name>
</gene>
<dbReference type="OrthoDB" id="9977870at2759"/>
<evidence type="ECO:0000256" key="1">
    <source>
        <dbReference type="SAM" id="MobiDB-lite"/>
    </source>
</evidence>
<feature type="region of interest" description="Disordered" evidence="1">
    <location>
        <begin position="145"/>
        <end position="174"/>
    </location>
</feature>
<evidence type="ECO:0000313" key="2">
    <source>
        <dbReference type="EMBL" id="KAF2192572.1"/>
    </source>
</evidence>
<name>A0A6A6ENM6_9PEZI</name>
<feature type="compositionally biased region" description="Low complexity" evidence="1">
    <location>
        <begin position="148"/>
        <end position="159"/>
    </location>
</feature>
<accession>A0A6A6ENM6</accession>
<feature type="region of interest" description="Disordered" evidence="1">
    <location>
        <begin position="77"/>
        <end position="106"/>
    </location>
</feature>